<keyword evidence="5" id="KW-0687">Ribonucleoprotein</keyword>
<evidence type="ECO:0000256" key="3">
    <source>
        <dbReference type="ARBA" id="ARBA00022980"/>
    </source>
</evidence>
<keyword evidence="3 8" id="KW-0689">Ribosomal protein</keyword>
<keyword evidence="4" id="KW-0496">Mitochondrion</keyword>
<dbReference type="GO" id="GO:0006412">
    <property type="term" value="P:translation"/>
    <property type="evidence" value="ECO:0007669"/>
    <property type="project" value="InterPro"/>
</dbReference>
<dbReference type="PRINTS" id="PR00063">
    <property type="entry name" value="RIBOSOMALL27"/>
</dbReference>
<feature type="compositionally biased region" description="Basic and acidic residues" evidence="7">
    <location>
        <begin position="291"/>
        <end position="304"/>
    </location>
</feature>
<dbReference type="PANTHER" id="PTHR15893">
    <property type="entry name" value="RIBOSOMAL PROTEIN L27"/>
    <property type="match status" value="1"/>
</dbReference>
<dbReference type="Pfam" id="PF01016">
    <property type="entry name" value="Ribosomal_L27"/>
    <property type="match status" value="1"/>
</dbReference>
<evidence type="ECO:0000313" key="8">
    <source>
        <dbReference type="EMBL" id="KAJ2896069.1"/>
    </source>
</evidence>
<dbReference type="EMBL" id="JAKWBI020000355">
    <property type="protein sequence ID" value="KAJ2896069.1"/>
    <property type="molecule type" value="Genomic_DNA"/>
</dbReference>
<name>A0AAD5WQN2_9PEZI</name>
<protein>
    <recommendedName>
        <fullName evidence="6">Large ribosomal subunit protein bL27m</fullName>
    </recommendedName>
</protein>
<feature type="compositionally biased region" description="Gly residues" evidence="7">
    <location>
        <begin position="402"/>
        <end position="417"/>
    </location>
</feature>
<feature type="region of interest" description="Disordered" evidence="7">
    <location>
        <begin position="387"/>
        <end position="432"/>
    </location>
</feature>
<dbReference type="InterPro" id="IPR001684">
    <property type="entry name" value="Ribosomal_bL27"/>
</dbReference>
<evidence type="ECO:0000256" key="5">
    <source>
        <dbReference type="ARBA" id="ARBA00023274"/>
    </source>
</evidence>
<feature type="region of interest" description="Disordered" evidence="7">
    <location>
        <begin position="323"/>
        <end position="351"/>
    </location>
</feature>
<dbReference type="PANTHER" id="PTHR15893:SF0">
    <property type="entry name" value="LARGE RIBOSOMAL SUBUNIT PROTEIN BL27M"/>
    <property type="match status" value="1"/>
</dbReference>
<evidence type="ECO:0000256" key="2">
    <source>
        <dbReference type="ARBA" id="ARBA00010797"/>
    </source>
</evidence>
<dbReference type="GO" id="GO:0003735">
    <property type="term" value="F:structural constituent of ribosome"/>
    <property type="evidence" value="ECO:0007669"/>
    <property type="project" value="InterPro"/>
</dbReference>
<evidence type="ECO:0000313" key="9">
    <source>
        <dbReference type="Proteomes" id="UP001201980"/>
    </source>
</evidence>
<comment type="similarity">
    <text evidence="2">Belongs to the bacterial ribosomal protein bL27 family.</text>
</comment>
<comment type="subcellular location">
    <subcellularLocation>
        <location evidence="1">Mitochondrion</location>
    </subcellularLocation>
</comment>
<gene>
    <name evidence="8" type="ORF">MKZ38_005897</name>
</gene>
<keyword evidence="9" id="KW-1185">Reference proteome</keyword>
<dbReference type="SUPFAM" id="SSF110324">
    <property type="entry name" value="Ribosomal L27 protein-like"/>
    <property type="match status" value="1"/>
</dbReference>
<evidence type="ECO:0000256" key="4">
    <source>
        <dbReference type="ARBA" id="ARBA00023128"/>
    </source>
</evidence>
<dbReference type="Proteomes" id="UP001201980">
    <property type="component" value="Unassembled WGS sequence"/>
</dbReference>
<dbReference type="FunFam" id="2.40.50.100:FF:000042">
    <property type="entry name" value="50S ribosomal protein L27"/>
    <property type="match status" value="1"/>
</dbReference>
<reference evidence="8" key="1">
    <citation type="submission" date="2022-07" db="EMBL/GenBank/DDBJ databases">
        <title>Draft genome sequence of Zalerion maritima ATCC 34329, a (micro)plastics degrading marine fungus.</title>
        <authorList>
            <person name="Paco A."/>
            <person name="Goncalves M.F.M."/>
            <person name="Rocha-Santos T.A.P."/>
            <person name="Alves A."/>
        </authorList>
    </citation>
    <scope>NUCLEOTIDE SEQUENCE</scope>
    <source>
        <strain evidence="8">ATCC 34329</strain>
    </source>
</reference>
<dbReference type="Gene3D" id="2.40.50.100">
    <property type="match status" value="1"/>
</dbReference>
<organism evidence="8 9">
    <name type="scientific">Zalerion maritima</name>
    <dbReference type="NCBI Taxonomy" id="339359"/>
    <lineage>
        <taxon>Eukaryota</taxon>
        <taxon>Fungi</taxon>
        <taxon>Dikarya</taxon>
        <taxon>Ascomycota</taxon>
        <taxon>Pezizomycotina</taxon>
        <taxon>Sordariomycetes</taxon>
        <taxon>Lulworthiomycetidae</taxon>
        <taxon>Lulworthiales</taxon>
        <taxon>Lulworthiaceae</taxon>
        <taxon>Zalerion</taxon>
    </lineage>
</organism>
<dbReference type="GO" id="GO:0005762">
    <property type="term" value="C:mitochondrial large ribosomal subunit"/>
    <property type="evidence" value="ECO:0007669"/>
    <property type="project" value="TreeGrafter"/>
</dbReference>
<proteinExistence type="inferred from homology"/>
<evidence type="ECO:0000256" key="6">
    <source>
        <dbReference type="ARBA" id="ARBA00035267"/>
    </source>
</evidence>
<sequence>MALPQLQRPMWVSLSSISRLQPVYSHPIPFRSLLLQPAVVAIPEGRRYASVKSQGAYKLKPKNMHPKKYGAKRSGNQYVVPGNIIFTQKGTKWWPGENCTMGRNHSIHAAATGYVKYYRDPKVHPGRQYIGVTFNREDTLPYPSHAARKRRLNMSCIPIEPPKPELDVGEIGPSGIPERVVQQLGTKGDKSRVLKLQPNYSYREDNYALGQLLDNLKTIRKKRMRSRRLHFRMARIKRERRHMHLRANLRRDIREERERREKKLMAKLRLPRRRERAQNKTYKEALAAGKSGEEAARETEEKHGPRLNWKEGFKMQTRVMALRDDPWGGRNPGAHVKQSRRPRQSLGGTLAKASRYMDRWLRHLEVKKEQKRAKNYRKIQKWQARLAKKIAAGPLPEKKGGDGGQGGGGGGSSGSGKSGEKVKAEKKKPVKA</sequence>
<dbReference type="AlphaFoldDB" id="A0AAD5WQN2"/>
<accession>A0AAD5WQN2</accession>
<evidence type="ECO:0000256" key="7">
    <source>
        <dbReference type="SAM" id="MobiDB-lite"/>
    </source>
</evidence>
<comment type="caution">
    <text evidence="8">The sequence shown here is derived from an EMBL/GenBank/DDBJ whole genome shotgun (WGS) entry which is preliminary data.</text>
</comment>
<evidence type="ECO:0000256" key="1">
    <source>
        <dbReference type="ARBA" id="ARBA00004173"/>
    </source>
</evidence>
<feature type="region of interest" description="Disordered" evidence="7">
    <location>
        <begin position="275"/>
        <end position="304"/>
    </location>
</feature>